<dbReference type="AlphaFoldDB" id="A0A9W6RRP0"/>
<comment type="similarity">
    <text evidence="1">Belongs to the UPF0167 family.</text>
</comment>
<dbReference type="InterPro" id="IPR005363">
    <property type="entry name" value="UPF0167"/>
</dbReference>
<sequence length="182" mass="19854">MIKVAELEELPVFVYHPDPVGTGSIKASEQACDNCSQRRGLVYTGPVYCEEEVAALCPWCIADGSAAERFDATYCDVLGPPEIDGTVVDAIARRTPGFSGWQQERWLFHCGDGAAFLGPAGARELRGDEPALSSLRAELGAHRWTDDQIDGYLKALDRTGQPTAYLFECRSCGTHLAYSDFT</sequence>
<protein>
    <submittedName>
        <fullName evidence="2">UPF0167 protein</fullName>
    </submittedName>
</protein>
<reference evidence="2" key="1">
    <citation type="submission" date="2023-03" db="EMBL/GenBank/DDBJ databases">
        <title>Actinoallomurus iriomotensis NBRC 103681.</title>
        <authorList>
            <person name="Ichikawa N."/>
            <person name="Sato H."/>
            <person name="Tonouchi N."/>
        </authorList>
    </citation>
    <scope>NUCLEOTIDE SEQUENCE</scope>
    <source>
        <strain evidence="2">NBRC 103681</strain>
    </source>
</reference>
<comment type="caution">
    <text evidence="2">The sequence shown here is derived from an EMBL/GenBank/DDBJ whole genome shotgun (WGS) entry which is preliminary data.</text>
</comment>
<accession>A0A9W6RRP0</accession>
<dbReference type="Pfam" id="PF03691">
    <property type="entry name" value="UPF0167"/>
    <property type="match status" value="1"/>
</dbReference>
<evidence type="ECO:0000313" key="3">
    <source>
        <dbReference type="Proteomes" id="UP001165135"/>
    </source>
</evidence>
<gene>
    <name evidence="2" type="ORF">Airi01_069670</name>
</gene>
<proteinExistence type="inferred from homology"/>
<evidence type="ECO:0000313" key="2">
    <source>
        <dbReference type="EMBL" id="GLY78700.1"/>
    </source>
</evidence>
<name>A0A9W6RRP0_9ACTN</name>
<evidence type="ECO:0000256" key="1">
    <source>
        <dbReference type="ARBA" id="ARBA00008525"/>
    </source>
</evidence>
<dbReference type="Proteomes" id="UP001165135">
    <property type="component" value="Unassembled WGS sequence"/>
</dbReference>
<dbReference type="EMBL" id="BSTJ01000009">
    <property type="protein sequence ID" value="GLY78700.1"/>
    <property type="molecule type" value="Genomic_DNA"/>
</dbReference>
<organism evidence="2 3">
    <name type="scientific">Actinoallomurus iriomotensis</name>
    <dbReference type="NCBI Taxonomy" id="478107"/>
    <lineage>
        <taxon>Bacteria</taxon>
        <taxon>Bacillati</taxon>
        <taxon>Actinomycetota</taxon>
        <taxon>Actinomycetes</taxon>
        <taxon>Streptosporangiales</taxon>
        <taxon>Thermomonosporaceae</taxon>
        <taxon>Actinoallomurus</taxon>
    </lineage>
</organism>